<feature type="transmembrane region" description="Helical" evidence="1">
    <location>
        <begin position="40"/>
        <end position="71"/>
    </location>
</feature>
<gene>
    <name evidence="2" type="ORF">AFUS01_LOCUS27255</name>
</gene>
<dbReference type="EMBL" id="CAJVCH010374972">
    <property type="protein sequence ID" value="CAG7816643.1"/>
    <property type="molecule type" value="Genomic_DNA"/>
</dbReference>
<proteinExistence type="predicted"/>
<accession>A0A8J2PCS4</accession>
<dbReference type="AlphaFoldDB" id="A0A8J2PCS4"/>
<evidence type="ECO:0000256" key="1">
    <source>
        <dbReference type="SAM" id="Phobius"/>
    </source>
</evidence>
<evidence type="ECO:0000313" key="3">
    <source>
        <dbReference type="Proteomes" id="UP000708208"/>
    </source>
</evidence>
<keyword evidence="1" id="KW-0472">Membrane</keyword>
<name>A0A8J2PCS4_9HEXA</name>
<feature type="transmembrane region" description="Helical" evidence="1">
    <location>
        <begin position="229"/>
        <end position="248"/>
    </location>
</feature>
<comment type="caution">
    <text evidence="2">The sequence shown here is derived from an EMBL/GenBank/DDBJ whole genome shotgun (WGS) entry which is preliminary data.</text>
</comment>
<reference evidence="2" key="1">
    <citation type="submission" date="2021-06" db="EMBL/GenBank/DDBJ databases">
        <authorList>
            <person name="Hodson N. C."/>
            <person name="Mongue J. A."/>
            <person name="Jaron S. K."/>
        </authorList>
    </citation>
    <scope>NUCLEOTIDE SEQUENCE</scope>
</reference>
<evidence type="ECO:0000313" key="2">
    <source>
        <dbReference type="EMBL" id="CAG7816643.1"/>
    </source>
</evidence>
<keyword evidence="3" id="KW-1185">Reference proteome</keyword>
<sequence>MCLPVHLILGVGFYIGLLVSTPEASYMAFSAVNPEWRNWFTFLICAFLDIVVMLFYLWPLVVSAFSTLLFFDKCTHQISNFNAIIQKRSKERTLNPLHLVYFYWKCRHLQLWIQIFNLCYADLIFLFKILNLLLGIVLISFAVLIFDKSVLHGAVLLHIGIMGGLIFNVAFERAFSIPLSLNRFKASIIMASKRFKISEIMCKRVKSIPPIAINVGVFNKLGRMSAENFVLKIFGLVHICVNTVLYWFQSFA</sequence>
<keyword evidence="1" id="KW-1133">Transmembrane helix</keyword>
<organism evidence="2 3">
    <name type="scientific">Allacma fusca</name>
    <dbReference type="NCBI Taxonomy" id="39272"/>
    <lineage>
        <taxon>Eukaryota</taxon>
        <taxon>Metazoa</taxon>
        <taxon>Ecdysozoa</taxon>
        <taxon>Arthropoda</taxon>
        <taxon>Hexapoda</taxon>
        <taxon>Collembola</taxon>
        <taxon>Symphypleona</taxon>
        <taxon>Sminthuridae</taxon>
        <taxon>Allacma</taxon>
    </lineage>
</organism>
<dbReference type="Proteomes" id="UP000708208">
    <property type="component" value="Unassembled WGS sequence"/>
</dbReference>
<feature type="transmembrane region" description="Helical" evidence="1">
    <location>
        <begin position="151"/>
        <end position="171"/>
    </location>
</feature>
<protein>
    <submittedName>
        <fullName evidence="2">Uncharacterized protein</fullName>
    </submittedName>
</protein>
<feature type="transmembrane region" description="Helical" evidence="1">
    <location>
        <begin position="123"/>
        <end position="145"/>
    </location>
</feature>
<keyword evidence="1" id="KW-0812">Transmembrane</keyword>